<name>A0A6G9XR71_NOCBR</name>
<accession>A0A6G9XR71</accession>
<dbReference type="RefSeq" id="WP_167462477.1">
    <property type="nucleotide sequence ID" value="NZ_CP046171.1"/>
</dbReference>
<dbReference type="AlphaFoldDB" id="A0A6G9XR71"/>
<gene>
    <name evidence="2" type="ORF">F5X71_14740</name>
</gene>
<evidence type="ECO:0000313" key="3">
    <source>
        <dbReference type="Proteomes" id="UP000501705"/>
    </source>
</evidence>
<reference evidence="2 3" key="1">
    <citation type="journal article" date="2019" name="ACS Chem. Biol.">
        <title>Identification and Mobilization of a Cryptic Antibiotic Biosynthesis Gene Locus from a Human-Pathogenic Nocardia Isolate.</title>
        <authorList>
            <person name="Herisse M."/>
            <person name="Ishida K."/>
            <person name="Porter J.L."/>
            <person name="Howden B."/>
            <person name="Hertweck C."/>
            <person name="Stinear T.P."/>
            <person name="Pidot S.J."/>
        </authorList>
    </citation>
    <scope>NUCLEOTIDE SEQUENCE [LARGE SCALE GENOMIC DNA]</scope>
    <source>
        <strain evidence="2 3">AUSMDU00024985</strain>
    </source>
</reference>
<dbReference type="EMBL" id="CP046171">
    <property type="protein sequence ID" value="QIS03409.1"/>
    <property type="molecule type" value="Genomic_DNA"/>
</dbReference>
<evidence type="ECO:0000256" key="1">
    <source>
        <dbReference type="SAM" id="MobiDB-lite"/>
    </source>
</evidence>
<feature type="region of interest" description="Disordered" evidence="1">
    <location>
        <begin position="24"/>
        <end position="63"/>
    </location>
</feature>
<organism evidence="2 3">
    <name type="scientific">Nocardia brasiliensis</name>
    <dbReference type="NCBI Taxonomy" id="37326"/>
    <lineage>
        <taxon>Bacteria</taxon>
        <taxon>Bacillati</taxon>
        <taxon>Actinomycetota</taxon>
        <taxon>Actinomycetes</taxon>
        <taxon>Mycobacteriales</taxon>
        <taxon>Nocardiaceae</taxon>
        <taxon>Nocardia</taxon>
    </lineage>
</organism>
<protein>
    <submittedName>
        <fullName evidence="2">Uncharacterized protein</fullName>
    </submittedName>
</protein>
<sequence>MPATRTISTKHMRAACRLGHVAVRNAPNGPSARREIGTGGVGQGREHTFGASPSNWPTAAIDN</sequence>
<proteinExistence type="predicted"/>
<evidence type="ECO:0000313" key="2">
    <source>
        <dbReference type="EMBL" id="QIS03409.1"/>
    </source>
</evidence>
<dbReference type="Proteomes" id="UP000501705">
    <property type="component" value="Chromosome"/>
</dbReference>